<dbReference type="AlphaFoldDB" id="A0AAP5ERH7"/>
<accession>A0AAP5ERH7</accession>
<proteinExistence type="predicted"/>
<reference evidence="2" key="1">
    <citation type="submission" date="2022-06" db="EMBL/GenBank/DDBJ databases">
        <title>PHB producers.</title>
        <authorList>
            <person name="Besaury L."/>
        </authorList>
    </citation>
    <scope>NUCLEOTIDE SEQUENCE</scope>
    <source>
        <strain evidence="2 3">SEWS6</strain>
    </source>
</reference>
<organism evidence="2 4">
    <name type="scientific">Paraburkholderia madseniana</name>
    <dbReference type="NCBI Taxonomy" id="2599607"/>
    <lineage>
        <taxon>Bacteria</taxon>
        <taxon>Pseudomonadati</taxon>
        <taxon>Pseudomonadota</taxon>
        <taxon>Betaproteobacteria</taxon>
        <taxon>Burkholderiales</taxon>
        <taxon>Burkholderiaceae</taxon>
        <taxon>Paraburkholderia</taxon>
    </lineage>
</organism>
<evidence type="ECO:0000313" key="1">
    <source>
        <dbReference type="EMBL" id="MCX4149938.1"/>
    </source>
</evidence>
<evidence type="ECO:0000313" key="3">
    <source>
        <dbReference type="Proteomes" id="UP001209412"/>
    </source>
</evidence>
<dbReference type="Proteomes" id="UP001209412">
    <property type="component" value="Unassembled WGS sequence"/>
</dbReference>
<evidence type="ECO:0000313" key="2">
    <source>
        <dbReference type="EMBL" id="MDQ6411756.1"/>
    </source>
</evidence>
<evidence type="ECO:0000313" key="4">
    <source>
        <dbReference type="Proteomes" id="UP001242288"/>
    </source>
</evidence>
<keyword evidence="3" id="KW-1185">Reference proteome</keyword>
<dbReference type="EMBL" id="JAPKHW010000035">
    <property type="protein sequence ID" value="MCX4149938.1"/>
    <property type="molecule type" value="Genomic_DNA"/>
</dbReference>
<name>A0AAP5ERH7_9BURK</name>
<dbReference type="Proteomes" id="UP001242288">
    <property type="component" value="Unassembled WGS sequence"/>
</dbReference>
<sequence>MTKQQNVATDWTDIAVTIDGIEVTGSFSVDGTDWMTVRMTGGGSKSANGGPAAGSVARLILCELYAEANPAKK</sequence>
<dbReference type="EMBL" id="JAMXWF010000035">
    <property type="protein sequence ID" value="MDQ6411756.1"/>
    <property type="molecule type" value="Genomic_DNA"/>
</dbReference>
<comment type="caution">
    <text evidence="2">The sequence shown here is derived from an EMBL/GenBank/DDBJ whole genome shotgun (WGS) entry which is preliminary data.</text>
</comment>
<protein>
    <submittedName>
        <fullName evidence="2">Uncharacterized protein</fullName>
    </submittedName>
</protein>
<dbReference type="RefSeq" id="WP_266260733.1">
    <property type="nucleotide sequence ID" value="NZ_JAMXWF010000035.1"/>
</dbReference>
<gene>
    <name evidence="2" type="ORF">NIE36_31865</name>
    <name evidence="1" type="ORF">OSB80_31930</name>
</gene>